<evidence type="ECO:0000256" key="1">
    <source>
        <dbReference type="SAM" id="MobiDB-lite"/>
    </source>
</evidence>
<dbReference type="KEGG" id="schv:BRCON_2696"/>
<dbReference type="InterPro" id="IPR011990">
    <property type="entry name" value="TPR-like_helical_dom_sf"/>
</dbReference>
<feature type="compositionally biased region" description="Pro residues" evidence="1">
    <location>
        <begin position="244"/>
        <end position="257"/>
    </location>
</feature>
<dbReference type="SUPFAM" id="SSF48452">
    <property type="entry name" value="TPR-like"/>
    <property type="match status" value="1"/>
</dbReference>
<dbReference type="AlphaFoldDB" id="A0A2Z4Y9E3"/>
<protein>
    <submittedName>
        <fullName evidence="2">Fe-S oxidoreductase</fullName>
    </submittedName>
</protein>
<dbReference type="Proteomes" id="UP000262583">
    <property type="component" value="Chromosome"/>
</dbReference>
<feature type="region of interest" description="Disordered" evidence="1">
    <location>
        <begin position="206"/>
        <end position="285"/>
    </location>
</feature>
<gene>
    <name evidence="2" type="ORF">BRCON_2696</name>
</gene>
<proteinExistence type="predicted"/>
<evidence type="ECO:0000313" key="2">
    <source>
        <dbReference type="EMBL" id="AXA37438.1"/>
    </source>
</evidence>
<name>A0A2Z4Y9E3_SUMC1</name>
<reference evidence="2 3" key="1">
    <citation type="submission" date="2018-05" db="EMBL/GenBank/DDBJ databases">
        <title>A metagenomic window into the 2 km-deep terrestrial subsurface aquifer revealed taxonomically and functionally diverse microbial community comprising novel uncultured bacterial lineages.</title>
        <authorList>
            <person name="Kadnikov V.V."/>
            <person name="Mardanov A.V."/>
            <person name="Beletsky A.V."/>
            <person name="Banks D."/>
            <person name="Pimenov N.V."/>
            <person name="Frank Y.A."/>
            <person name="Karnachuk O.V."/>
            <person name="Ravin N.V."/>
        </authorList>
    </citation>
    <scope>NUCLEOTIDE SEQUENCE [LARGE SCALE GENOMIC DNA]</scope>
    <source>
        <strain evidence="2">BY</strain>
    </source>
</reference>
<organism evidence="2 3">
    <name type="scientific">Sumerlaea chitinivorans</name>
    <dbReference type="NCBI Taxonomy" id="2250252"/>
    <lineage>
        <taxon>Bacteria</taxon>
        <taxon>Candidatus Sumerlaeota</taxon>
        <taxon>Candidatus Sumerlaeia</taxon>
        <taxon>Candidatus Sumerlaeales</taxon>
        <taxon>Candidatus Sumerlaeaceae</taxon>
        <taxon>Candidatus Sumerlaea</taxon>
    </lineage>
</organism>
<dbReference type="EMBL" id="CP030759">
    <property type="protein sequence ID" value="AXA37438.1"/>
    <property type="molecule type" value="Genomic_DNA"/>
</dbReference>
<sequence>MRIMRTSLAVLIAMTVFLVGWLPRPVRAEEFLLPDAQELATLPPEALTFYAQGIKALDHINYEAAYESLSKAAVLQPNAVRLNLIVAALALKFGRSKKADEAKEYYETAIASYQNILQVRGLDPILRRNVQNRLKIAIEERDNLSQRDAQREGKGGLFIQKYNRELVEAKATPKPTPAAPAVPGAPGMPALPGAVPVQAPYGQPQPGVAQIPALPQAPAYPGAETPAPALQPGAATAVGIDVPPAEPGMPAPQPMPGQPGGMPGLPPLPGAGGQPAAPAGQPPLI</sequence>
<evidence type="ECO:0000313" key="3">
    <source>
        <dbReference type="Proteomes" id="UP000262583"/>
    </source>
</evidence>
<accession>A0A2Z4Y9E3</accession>